<dbReference type="AlphaFoldDB" id="A0AAD4QVI6"/>
<proteinExistence type="predicted"/>
<comment type="caution">
    <text evidence="2">The sequence shown here is derived from an EMBL/GenBank/DDBJ whole genome shotgun (WGS) entry which is preliminary data.</text>
</comment>
<evidence type="ECO:0000313" key="3">
    <source>
        <dbReference type="Proteomes" id="UP001201812"/>
    </source>
</evidence>
<reference evidence="2" key="1">
    <citation type="submission" date="2022-01" db="EMBL/GenBank/DDBJ databases">
        <title>Genome Sequence Resource for Two Populations of Ditylenchus destructor, the Migratory Endoparasitic Phytonematode.</title>
        <authorList>
            <person name="Zhang H."/>
            <person name="Lin R."/>
            <person name="Xie B."/>
        </authorList>
    </citation>
    <scope>NUCLEOTIDE SEQUENCE</scope>
    <source>
        <strain evidence="2">BazhouSP</strain>
    </source>
</reference>
<keyword evidence="3" id="KW-1185">Reference proteome</keyword>
<dbReference type="EMBL" id="JAKKPZ010000833">
    <property type="protein sequence ID" value="KAI1692039.1"/>
    <property type="molecule type" value="Genomic_DNA"/>
</dbReference>
<gene>
    <name evidence="2" type="ORF">DdX_21479</name>
</gene>
<organism evidence="2 3">
    <name type="scientific">Ditylenchus destructor</name>
    <dbReference type="NCBI Taxonomy" id="166010"/>
    <lineage>
        <taxon>Eukaryota</taxon>
        <taxon>Metazoa</taxon>
        <taxon>Ecdysozoa</taxon>
        <taxon>Nematoda</taxon>
        <taxon>Chromadorea</taxon>
        <taxon>Rhabditida</taxon>
        <taxon>Tylenchina</taxon>
        <taxon>Tylenchomorpha</taxon>
        <taxon>Sphaerularioidea</taxon>
        <taxon>Anguinidae</taxon>
        <taxon>Anguininae</taxon>
        <taxon>Ditylenchus</taxon>
    </lineage>
</organism>
<name>A0AAD4QVI6_9BILA</name>
<dbReference type="Proteomes" id="UP001201812">
    <property type="component" value="Unassembled WGS sequence"/>
</dbReference>
<feature type="region of interest" description="Disordered" evidence="1">
    <location>
        <begin position="1"/>
        <end position="44"/>
    </location>
</feature>
<accession>A0AAD4QVI6</accession>
<evidence type="ECO:0000256" key="1">
    <source>
        <dbReference type="SAM" id="MobiDB-lite"/>
    </source>
</evidence>
<evidence type="ECO:0000313" key="2">
    <source>
        <dbReference type="EMBL" id="KAI1692039.1"/>
    </source>
</evidence>
<protein>
    <submittedName>
        <fullName evidence="2">Uncharacterized protein</fullName>
    </submittedName>
</protein>
<sequence length="172" mass="18388">MGGADANFAPDHTRTHAGGARGGSGHCRTFARAGQPVPRGGGGRLHLQLRQIGGQRRSGGGKLHYRYGPPGNPDIAIASTPDWSNVRRKVVVGGGGGSQPYLRFTRADYSYVVFWGTAGNLTERPGRLWSGIHVRRGDKDLATLSCRSGAHPVGRIPDAVPEDTDPGFDMWY</sequence>
<feature type="region of interest" description="Disordered" evidence="1">
    <location>
        <begin position="152"/>
        <end position="172"/>
    </location>
</feature>